<dbReference type="KEGG" id="ard:AXF14_03830"/>
<name>A0A109W2C0_ACTRD</name>
<dbReference type="Gene3D" id="1.20.5.780">
    <property type="entry name" value="Single helix bin"/>
    <property type="match status" value="1"/>
</dbReference>
<dbReference type="AlphaFoldDB" id="A0A109W2C0"/>
<dbReference type="STRING" id="111015.AXF14_03830"/>
<protein>
    <submittedName>
        <fullName evidence="7">Antitoxin</fullName>
    </submittedName>
</protein>
<accession>A0A109W2C0</accession>
<proteinExistence type="inferred from homology"/>
<keyword evidence="8" id="KW-1185">Reference proteome</keyword>
<dbReference type="Pfam" id="PF08681">
    <property type="entry name" value="TacA1"/>
    <property type="match status" value="1"/>
</dbReference>
<dbReference type="GO" id="GO:0006355">
    <property type="term" value="P:regulation of DNA-templated transcription"/>
    <property type="evidence" value="ECO:0007669"/>
    <property type="project" value="InterPro"/>
</dbReference>
<comment type="similarity">
    <text evidence="6">Belongs to the TacA antitoxin family.</text>
</comment>
<reference evidence="8" key="1">
    <citation type="submission" date="2016-02" db="EMBL/GenBank/DDBJ databases">
        <authorList>
            <person name="Holder M.E."/>
            <person name="Ajami N.J."/>
            <person name="Petrosino J.F."/>
        </authorList>
    </citation>
    <scope>NUCLEOTIDE SEQUENCE [LARGE SCALE GENOMIC DNA]</scope>
    <source>
        <strain evidence="8">CCUG 36733</strain>
    </source>
</reference>
<dbReference type="OrthoDB" id="574265at2"/>
<keyword evidence="5" id="KW-0804">Transcription</keyword>
<keyword evidence="1" id="KW-0678">Repressor</keyword>
<dbReference type="GO" id="GO:0003677">
    <property type="term" value="F:DNA binding"/>
    <property type="evidence" value="ECO:0007669"/>
    <property type="project" value="UniProtKB-KW"/>
</dbReference>
<evidence type="ECO:0000256" key="5">
    <source>
        <dbReference type="ARBA" id="ARBA00023163"/>
    </source>
</evidence>
<evidence type="ECO:0000313" key="7">
    <source>
        <dbReference type="EMBL" id="AMD86883.1"/>
    </source>
</evidence>
<gene>
    <name evidence="7" type="ORF">AXF14_03830</name>
</gene>
<keyword evidence="3" id="KW-0805">Transcription regulation</keyword>
<dbReference type="InterPro" id="IPR014795">
    <property type="entry name" value="TacA_1-like"/>
</dbReference>
<dbReference type="EMBL" id="CP014228">
    <property type="protein sequence ID" value="AMD86883.1"/>
    <property type="molecule type" value="Genomic_DNA"/>
</dbReference>
<dbReference type="SUPFAM" id="SSF47598">
    <property type="entry name" value="Ribbon-helix-helix"/>
    <property type="match status" value="1"/>
</dbReference>
<evidence type="ECO:0000256" key="4">
    <source>
        <dbReference type="ARBA" id="ARBA00023125"/>
    </source>
</evidence>
<organism evidence="7 8">
    <name type="scientific">Actinomyces radicidentis</name>
    <dbReference type="NCBI Taxonomy" id="111015"/>
    <lineage>
        <taxon>Bacteria</taxon>
        <taxon>Bacillati</taxon>
        <taxon>Actinomycetota</taxon>
        <taxon>Actinomycetes</taxon>
        <taxon>Actinomycetales</taxon>
        <taxon>Actinomycetaceae</taxon>
        <taxon>Actinomyces</taxon>
    </lineage>
</organism>
<dbReference type="InterPro" id="IPR010985">
    <property type="entry name" value="Ribbon_hlx_hlx"/>
</dbReference>
<evidence type="ECO:0000256" key="1">
    <source>
        <dbReference type="ARBA" id="ARBA00022491"/>
    </source>
</evidence>
<dbReference type="Proteomes" id="UP000065220">
    <property type="component" value="Chromosome"/>
</dbReference>
<evidence type="ECO:0000313" key="8">
    <source>
        <dbReference type="Proteomes" id="UP000065220"/>
    </source>
</evidence>
<dbReference type="RefSeq" id="WP_067940977.1">
    <property type="nucleotide sequence ID" value="NZ_CP014228.1"/>
</dbReference>
<keyword evidence="4" id="KW-0238">DNA-binding</keyword>
<dbReference type="PANTHER" id="PTHR35401">
    <property type="entry name" value="COPG FAMILY HELIX-TURN-HELIX PROTEIN-RELATED-RELATED"/>
    <property type="match status" value="1"/>
</dbReference>
<evidence type="ECO:0000256" key="6">
    <source>
        <dbReference type="ARBA" id="ARBA00049988"/>
    </source>
</evidence>
<dbReference type="PANTHER" id="PTHR35401:SF1">
    <property type="entry name" value="CYTOPLASMIC PROTEIN"/>
    <property type="match status" value="1"/>
</dbReference>
<sequence>MSSPKTSRIALRTTPRQDRTIQMAAAQTERTVSDFILTAATTEAEKVLADRRWFAVTAEQFDAVQAILDTPLENTDRFARMWNRPSPFGTEIPLEEDA</sequence>
<evidence type="ECO:0000256" key="3">
    <source>
        <dbReference type="ARBA" id="ARBA00023015"/>
    </source>
</evidence>
<keyword evidence="2" id="KW-1277">Toxin-antitoxin system</keyword>
<evidence type="ECO:0000256" key="2">
    <source>
        <dbReference type="ARBA" id="ARBA00022649"/>
    </source>
</evidence>